<protein>
    <submittedName>
        <fullName evidence="1">Uncharacterized protein</fullName>
    </submittedName>
</protein>
<evidence type="ECO:0000313" key="2">
    <source>
        <dbReference type="Proteomes" id="UP000014634"/>
    </source>
</evidence>
<name>A0AA87NVZ4_TREMD</name>
<sequence>MLDLYKIIHEAQEFIKEKYIQMYEKWCEYSHESFYIGK</sequence>
<accession>A0AA87NVZ4</accession>
<dbReference type="AlphaFoldDB" id="A0AA87NVZ4"/>
<organism evidence="1 2">
    <name type="scientific">Treponema medium ATCC 700293</name>
    <dbReference type="NCBI Taxonomy" id="1125700"/>
    <lineage>
        <taxon>Bacteria</taxon>
        <taxon>Pseudomonadati</taxon>
        <taxon>Spirochaetota</taxon>
        <taxon>Spirochaetia</taxon>
        <taxon>Spirochaetales</taxon>
        <taxon>Treponemataceae</taxon>
        <taxon>Treponema</taxon>
    </lineage>
</organism>
<gene>
    <name evidence="1" type="ORF">HMPREF9195_00568</name>
</gene>
<reference evidence="1 2" key="1">
    <citation type="submission" date="2013-04" db="EMBL/GenBank/DDBJ databases">
        <title>The Genome Sequence of Treponema medium ATCC 700293.</title>
        <authorList>
            <consortium name="The Broad Institute Genomics Platform"/>
            <person name="Earl A."/>
            <person name="Ward D."/>
            <person name="Feldgarden M."/>
            <person name="Gevers D."/>
            <person name="Leonetti C."/>
            <person name="Blanton J.M."/>
            <person name="Dewhirst F.E."/>
            <person name="Izard J."/>
            <person name="Walker B."/>
            <person name="Young S."/>
            <person name="Zeng Q."/>
            <person name="Gargeya S."/>
            <person name="Fitzgerald M."/>
            <person name="Haas B."/>
            <person name="Abouelleil A."/>
            <person name="Allen A.W."/>
            <person name="Alvarado L."/>
            <person name="Arachchi H.M."/>
            <person name="Berlin A.M."/>
            <person name="Chapman S.B."/>
            <person name="Gainer-Dewar J."/>
            <person name="Goldberg J."/>
            <person name="Griggs A."/>
            <person name="Gujja S."/>
            <person name="Hansen M."/>
            <person name="Howarth C."/>
            <person name="Imamovic A."/>
            <person name="Ireland A."/>
            <person name="Larimer J."/>
            <person name="McCowan C."/>
            <person name="Murphy C."/>
            <person name="Pearson M."/>
            <person name="Poon T.W."/>
            <person name="Priest M."/>
            <person name="Roberts A."/>
            <person name="Saif S."/>
            <person name="Shea T."/>
            <person name="Sisk P."/>
            <person name="Sykes S."/>
            <person name="Wortman J."/>
            <person name="Nusbaum C."/>
            <person name="Birren B."/>
        </authorList>
    </citation>
    <scope>NUCLEOTIDE SEQUENCE [LARGE SCALE GENOMIC DNA]</scope>
    <source>
        <strain evidence="1 2">ATCC 700293</strain>
    </source>
</reference>
<dbReference type="EMBL" id="ATFE01000003">
    <property type="protein sequence ID" value="EPF29854.1"/>
    <property type="molecule type" value="Genomic_DNA"/>
</dbReference>
<comment type="caution">
    <text evidence="1">The sequence shown here is derived from an EMBL/GenBank/DDBJ whole genome shotgun (WGS) entry which is preliminary data.</text>
</comment>
<proteinExistence type="predicted"/>
<dbReference type="Proteomes" id="UP000014634">
    <property type="component" value="Unassembled WGS sequence"/>
</dbReference>
<evidence type="ECO:0000313" key="1">
    <source>
        <dbReference type="EMBL" id="EPF29854.1"/>
    </source>
</evidence>